<dbReference type="HOGENOM" id="CLU_037984_1_0_1"/>
<evidence type="ECO:0000313" key="9">
    <source>
        <dbReference type="Proteomes" id="UP000053259"/>
    </source>
</evidence>
<evidence type="ECO:0000256" key="4">
    <source>
        <dbReference type="PROSITE-ProRule" id="PRU00175"/>
    </source>
</evidence>
<reference evidence="8 9" key="1">
    <citation type="submission" date="2015-01" db="EMBL/GenBank/DDBJ databases">
        <title>The Genome Sequence of Ochroconis gallopava CBS43764.</title>
        <authorList>
            <consortium name="The Broad Institute Genomics Platform"/>
            <person name="Cuomo C."/>
            <person name="de Hoog S."/>
            <person name="Gorbushina A."/>
            <person name="Stielow B."/>
            <person name="Teixiera M."/>
            <person name="Abouelleil A."/>
            <person name="Chapman S.B."/>
            <person name="Priest M."/>
            <person name="Young S.K."/>
            <person name="Wortman J."/>
            <person name="Nusbaum C."/>
            <person name="Birren B."/>
        </authorList>
    </citation>
    <scope>NUCLEOTIDE SEQUENCE [LARGE SCALE GENOMIC DNA]</scope>
    <source>
        <strain evidence="8 9">CBS 43764</strain>
    </source>
</reference>
<dbReference type="Pfam" id="PF13639">
    <property type="entry name" value="zf-RING_2"/>
    <property type="match status" value="1"/>
</dbReference>
<dbReference type="InterPro" id="IPR039903">
    <property type="entry name" value="Zswim2"/>
</dbReference>
<evidence type="ECO:0008006" key="10">
    <source>
        <dbReference type="Google" id="ProtNLM"/>
    </source>
</evidence>
<dbReference type="PROSITE" id="PS50966">
    <property type="entry name" value="ZF_SWIM"/>
    <property type="match status" value="1"/>
</dbReference>
<dbReference type="GO" id="GO:0061630">
    <property type="term" value="F:ubiquitin protein ligase activity"/>
    <property type="evidence" value="ECO:0007669"/>
    <property type="project" value="InterPro"/>
</dbReference>
<dbReference type="PROSITE" id="PS50089">
    <property type="entry name" value="ZF_RING_2"/>
    <property type="match status" value="1"/>
</dbReference>
<dbReference type="InterPro" id="IPR011016">
    <property type="entry name" value="Znf_RING-CH"/>
</dbReference>
<dbReference type="PANTHER" id="PTHR21540:SF0">
    <property type="entry name" value="PHD FAMILY PROTEIN"/>
    <property type="match status" value="1"/>
</dbReference>
<protein>
    <recommendedName>
        <fullName evidence="10">SWIM-type domain-containing protein</fullName>
    </recommendedName>
</protein>
<dbReference type="OrthoDB" id="2122982at2759"/>
<evidence type="ECO:0000259" key="6">
    <source>
        <dbReference type="PROSITE" id="PS50089"/>
    </source>
</evidence>
<feature type="compositionally biased region" description="Basic residues" evidence="5">
    <location>
        <begin position="12"/>
        <end position="24"/>
    </location>
</feature>
<keyword evidence="9" id="KW-1185">Reference proteome</keyword>
<evidence type="ECO:0000313" key="8">
    <source>
        <dbReference type="EMBL" id="KIW05275.1"/>
    </source>
</evidence>
<dbReference type="InterPro" id="IPR007527">
    <property type="entry name" value="Znf_SWIM"/>
</dbReference>
<dbReference type="Gene3D" id="3.30.40.10">
    <property type="entry name" value="Zinc/RING finger domain, C3HC4 (zinc finger)"/>
    <property type="match status" value="1"/>
</dbReference>
<feature type="domain" description="SWIM-type" evidence="7">
    <location>
        <begin position="118"/>
        <end position="150"/>
    </location>
</feature>
<accession>A0A0D2AFL0</accession>
<dbReference type="AlphaFoldDB" id="A0A0D2AFL0"/>
<evidence type="ECO:0000256" key="1">
    <source>
        <dbReference type="ARBA" id="ARBA00022723"/>
    </source>
</evidence>
<dbReference type="SUPFAM" id="SSF57850">
    <property type="entry name" value="RING/U-box"/>
    <property type="match status" value="1"/>
</dbReference>
<dbReference type="GeneID" id="27311780"/>
<evidence type="ECO:0000256" key="3">
    <source>
        <dbReference type="ARBA" id="ARBA00022833"/>
    </source>
</evidence>
<dbReference type="CDD" id="cd16494">
    <property type="entry name" value="RING-CH-C4HC3_ZSWM2"/>
    <property type="match status" value="1"/>
</dbReference>
<keyword evidence="2 4" id="KW-0863">Zinc-finger</keyword>
<evidence type="ECO:0000256" key="2">
    <source>
        <dbReference type="ARBA" id="ARBA00022771"/>
    </source>
</evidence>
<dbReference type="RefSeq" id="XP_016215146.1">
    <property type="nucleotide sequence ID" value="XM_016357057.1"/>
</dbReference>
<dbReference type="PANTHER" id="PTHR21540">
    <property type="entry name" value="RING FINGER AND SWIM DOMAIN-CONTAINING PROTEIN 2"/>
    <property type="match status" value="1"/>
</dbReference>
<dbReference type="Proteomes" id="UP000053259">
    <property type="component" value="Unassembled WGS sequence"/>
</dbReference>
<gene>
    <name evidence="8" type="ORF">PV09_03807</name>
</gene>
<feature type="compositionally biased region" description="Polar residues" evidence="5">
    <location>
        <begin position="31"/>
        <end position="40"/>
    </location>
</feature>
<feature type="region of interest" description="Disordered" evidence="5">
    <location>
        <begin position="1"/>
        <end position="70"/>
    </location>
</feature>
<dbReference type="GO" id="GO:0008270">
    <property type="term" value="F:zinc ion binding"/>
    <property type="evidence" value="ECO:0007669"/>
    <property type="project" value="UniProtKB-KW"/>
</dbReference>
<dbReference type="InterPro" id="IPR001841">
    <property type="entry name" value="Znf_RING"/>
</dbReference>
<dbReference type="STRING" id="253628.A0A0D2AFL0"/>
<keyword evidence="3" id="KW-0862">Zinc</keyword>
<dbReference type="EMBL" id="KN847538">
    <property type="protein sequence ID" value="KIW05275.1"/>
    <property type="molecule type" value="Genomic_DNA"/>
</dbReference>
<name>A0A0D2AFL0_9PEZI</name>
<feature type="compositionally biased region" description="Polar residues" evidence="5">
    <location>
        <begin position="1"/>
        <end position="11"/>
    </location>
</feature>
<organism evidence="8 9">
    <name type="scientific">Verruconis gallopava</name>
    <dbReference type="NCBI Taxonomy" id="253628"/>
    <lineage>
        <taxon>Eukaryota</taxon>
        <taxon>Fungi</taxon>
        <taxon>Dikarya</taxon>
        <taxon>Ascomycota</taxon>
        <taxon>Pezizomycotina</taxon>
        <taxon>Dothideomycetes</taxon>
        <taxon>Pleosporomycetidae</taxon>
        <taxon>Venturiales</taxon>
        <taxon>Sympoventuriaceae</taxon>
        <taxon>Verruconis</taxon>
    </lineage>
</organism>
<evidence type="ECO:0000259" key="7">
    <source>
        <dbReference type="PROSITE" id="PS50966"/>
    </source>
</evidence>
<dbReference type="InterPro" id="IPR013083">
    <property type="entry name" value="Znf_RING/FYVE/PHD"/>
</dbReference>
<proteinExistence type="predicted"/>
<dbReference type="SMART" id="SM00744">
    <property type="entry name" value="RINGv"/>
    <property type="match status" value="1"/>
</dbReference>
<evidence type="ECO:0000256" key="5">
    <source>
        <dbReference type="SAM" id="MobiDB-lite"/>
    </source>
</evidence>
<dbReference type="EMBL" id="KN847538">
    <property type="protein sequence ID" value="KIW05277.1"/>
    <property type="molecule type" value="Genomic_DNA"/>
</dbReference>
<dbReference type="EMBL" id="KN847538">
    <property type="protein sequence ID" value="KIW05276.1"/>
    <property type="molecule type" value="Genomic_DNA"/>
</dbReference>
<dbReference type="RefSeq" id="XP_016215145.1">
    <property type="nucleotide sequence ID" value="XM_016357056.1"/>
</dbReference>
<dbReference type="RefSeq" id="XP_016215144.1">
    <property type="nucleotide sequence ID" value="XM_016357055.1"/>
</dbReference>
<feature type="domain" description="RING-type" evidence="6">
    <location>
        <begin position="196"/>
        <end position="246"/>
    </location>
</feature>
<dbReference type="VEuPathDB" id="FungiDB:PV09_03807"/>
<sequence>MSSPAGRTNASPHHHLRERKRKADPKREQPSKFQSSNTTDLNDEPVEIKRPIAKKTKTNKSSAEQRLKRYRETAPASIQAIYERALSQRMFCLDRQRGGSEDCPTEVLKIAGSTGNVYTVKIDRLPSCDCPHARRGNECKHVLFVLVRVLKATNYWQRAYLASELREIFSKAPPIVPVDAERCDNDRKPIHEEDTCPICFMEFQDGLEGTVYCKAACGNNIHKECFDQWAASRKRSAAPVTCPFCRSRWIDADGSQGRISIDMLKQRSINSEGYINVAQDLGISTQRDYSTYHSFWVRREARRGADVGDWYDPDPF</sequence>
<keyword evidence="1" id="KW-0479">Metal-binding</keyword>